<dbReference type="InterPro" id="IPR009003">
    <property type="entry name" value="Peptidase_S1_PA"/>
</dbReference>
<keyword evidence="1" id="KW-0378">Hydrolase</keyword>
<proteinExistence type="predicted"/>
<dbReference type="EMBL" id="JAMFTQ010000002">
    <property type="protein sequence ID" value="MCP1387037.1"/>
    <property type="molecule type" value="Genomic_DNA"/>
</dbReference>
<dbReference type="InterPro" id="IPR001314">
    <property type="entry name" value="Peptidase_S1A"/>
</dbReference>
<protein>
    <submittedName>
        <fullName evidence="1">Serine protease</fullName>
    </submittedName>
</protein>
<keyword evidence="2" id="KW-1185">Reference proteome</keyword>
<comment type="caution">
    <text evidence="1">The sequence shown here is derived from an EMBL/GenBank/DDBJ whole genome shotgun (WGS) entry which is preliminary data.</text>
</comment>
<dbReference type="Pfam" id="PF13365">
    <property type="entry name" value="Trypsin_2"/>
    <property type="match status" value="1"/>
</dbReference>
<name>A0ABT1FZK7_9CORY</name>
<evidence type="ECO:0000313" key="2">
    <source>
        <dbReference type="Proteomes" id="UP001204000"/>
    </source>
</evidence>
<dbReference type="SUPFAM" id="SSF50494">
    <property type="entry name" value="Trypsin-like serine proteases"/>
    <property type="match status" value="1"/>
</dbReference>
<dbReference type="GO" id="GO:0006508">
    <property type="term" value="P:proteolysis"/>
    <property type="evidence" value="ECO:0007669"/>
    <property type="project" value="UniProtKB-KW"/>
</dbReference>
<accession>A0ABT1FZK7</accession>
<organism evidence="1 2">
    <name type="scientific">Corynebacterium stercoris</name>
    <dbReference type="NCBI Taxonomy" id="2943490"/>
    <lineage>
        <taxon>Bacteria</taxon>
        <taxon>Bacillati</taxon>
        <taxon>Actinomycetota</taxon>
        <taxon>Actinomycetes</taxon>
        <taxon>Mycobacteriales</taxon>
        <taxon>Corynebacteriaceae</taxon>
        <taxon>Corynebacterium</taxon>
    </lineage>
</organism>
<dbReference type="Proteomes" id="UP001204000">
    <property type="component" value="Unassembled WGS sequence"/>
</dbReference>
<sequence>MSVSPAHVARISGPGGYCSGTLIGPDAVLTCGHFFTPASPYTATTCAVAGTRRRIAHLKRFPGTDIALARLTKPVDGVDEYPDFGPTPLPLVRTVTLGFGGGATTPQTRVGRLVTGLPLAISRGLTTVVRPAALIINTPRAIKGDSGGPVLFDGRIFGVQSLILDPFGRNLGVATVSVVTPAIVEKLGALR</sequence>
<reference evidence="1" key="1">
    <citation type="submission" date="2022-05" db="EMBL/GenBank/DDBJ databases">
        <title>Corynebacterium sp. TA-R-1 sp. nov., isolated from human feces.</title>
        <authorList>
            <person name="Shamsuzzaman M."/>
            <person name="Dahal R.H."/>
        </authorList>
    </citation>
    <scope>NUCLEOTIDE SEQUENCE</scope>
    <source>
        <strain evidence="1">TA-R-1</strain>
    </source>
</reference>
<dbReference type="GO" id="GO:0008233">
    <property type="term" value="F:peptidase activity"/>
    <property type="evidence" value="ECO:0007669"/>
    <property type="project" value="UniProtKB-KW"/>
</dbReference>
<dbReference type="Gene3D" id="2.40.10.120">
    <property type="match status" value="1"/>
</dbReference>
<dbReference type="RefSeq" id="WP_253575988.1">
    <property type="nucleotide sequence ID" value="NZ_JAMFTQ010000002.1"/>
</dbReference>
<evidence type="ECO:0000313" key="1">
    <source>
        <dbReference type="EMBL" id="MCP1387037.1"/>
    </source>
</evidence>
<keyword evidence="1" id="KW-0645">Protease</keyword>
<gene>
    <name evidence="1" type="ORF">M5J20_02370</name>
</gene>
<dbReference type="PRINTS" id="PR00722">
    <property type="entry name" value="CHYMOTRYPSIN"/>
</dbReference>